<keyword evidence="1" id="KW-0812">Transmembrane</keyword>
<proteinExistence type="predicted"/>
<evidence type="ECO:0000256" key="1">
    <source>
        <dbReference type="SAM" id="Phobius"/>
    </source>
</evidence>
<feature type="transmembrane region" description="Helical" evidence="1">
    <location>
        <begin position="17"/>
        <end position="40"/>
    </location>
</feature>
<keyword evidence="1" id="KW-1133">Transmembrane helix</keyword>
<accession>A0A444ZQ41</accession>
<keyword evidence="1" id="KW-0472">Membrane</keyword>
<comment type="caution">
    <text evidence="2">The sequence shown here is derived from an EMBL/GenBank/DDBJ whole genome shotgun (WGS) entry which is preliminary data.</text>
</comment>
<dbReference type="EMBL" id="SDMP01000014">
    <property type="protein sequence ID" value="RYR16319.1"/>
    <property type="molecule type" value="Genomic_DNA"/>
</dbReference>
<reference evidence="2 3" key="1">
    <citation type="submission" date="2019-01" db="EMBL/GenBank/DDBJ databases">
        <title>Sequencing of cultivated peanut Arachis hypogaea provides insights into genome evolution and oil improvement.</title>
        <authorList>
            <person name="Chen X."/>
        </authorList>
    </citation>
    <scope>NUCLEOTIDE SEQUENCE [LARGE SCALE GENOMIC DNA]</scope>
    <source>
        <strain evidence="3">cv. Fuhuasheng</strain>
        <tissue evidence="2">Leaves</tissue>
    </source>
</reference>
<dbReference type="AlphaFoldDB" id="A0A444ZQ41"/>
<keyword evidence="3" id="KW-1185">Reference proteome</keyword>
<sequence length="206" mass="23039">MVIIKTLNLESFFESNWVVILIGYVGGLIAGLALGNAFAVDEIGKRVLTRIKRKKDKQRRMVRNAGPNSKSQQAVLHAWRATPLLKCHTFDKARRSMEGSVPRHHRRAILGRLPGEPPVRACHATQSRRHLQRPNEARACHATIGVQRLQPLQARAFHATPQSGMLDQNQEASKKQTIGVPRHFTQVPCQVHSKPPSATPILQVQD</sequence>
<name>A0A444ZQ41_ARAHY</name>
<dbReference type="Proteomes" id="UP000289738">
    <property type="component" value="Chromosome B04"/>
</dbReference>
<organism evidence="2 3">
    <name type="scientific">Arachis hypogaea</name>
    <name type="common">Peanut</name>
    <dbReference type="NCBI Taxonomy" id="3818"/>
    <lineage>
        <taxon>Eukaryota</taxon>
        <taxon>Viridiplantae</taxon>
        <taxon>Streptophyta</taxon>
        <taxon>Embryophyta</taxon>
        <taxon>Tracheophyta</taxon>
        <taxon>Spermatophyta</taxon>
        <taxon>Magnoliopsida</taxon>
        <taxon>eudicotyledons</taxon>
        <taxon>Gunneridae</taxon>
        <taxon>Pentapetalae</taxon>
        <taxon>rosids</taxon>
        <taxon>fabids</taxon>
        <taxon>Fabales</taxon>
        <taxon>Fabaceae</taxon>
        <taxon>Papilionoideae</taxon>
        <taxon>50 kb inversion clade</taxon>
        <taxon>dalbergioids sensu lato</taxon>
        <taxon>Dalbergieae</taxon>
        <taxon>Pterocarpus clade</taxon>
        <taxon>Arachis</taxon>
    </lineage>
</organism>
<evidence type="ECO:0000313" key="2">
    <source>
        <dbReference type="EMBL" id="RYR16319.1"/>
    </source>
</evidence>
<protein>
    <submittedName>
        <fullName evidence="2">Uncharacterized protein</fullName>
    </submittedName>
</protein>
<gene>
    <name evidence="2" type="ORF">Ahy_B04g073318</name>
</gene>
<evidence type="ECO:0000313" key="3">
    <source>
        <dbReference type="Proteomes" id="UP000289738"/>
    </source>
</evidence>